<dbReference type="EMBL" id="FPIP01000008">
    <property type="protein sequence ID" value="SFW45616.1"/>
    <property type="molecule type" value="Genomic_DNA"/>
</dbReference>
<organism evidence="3 4">
    <name type="scientific">Ruminococcus flavefaciens</name>
    <dbReference type="NCBI Taxonomy" id="1265"/>
    <lineage>
        <taxon>Bacteria</taxon>
        <taxon>Bacillati</taxon>
        <taxon>Bacillota</taxon>
        <taxon>Clostridia</taxon>
        <taxon>Eubacteriales</taxon>
        <taxon>Oscillospiraceae</taxon>
        <taxon>Ruminococcus</taxon>
    </lineage>
</organism>
<dbReference type="Proteomes" id="UP000183461">
    <property type="component" value="Unassembled WGS sequence"/>
</dbReference>
<protein>
    <submittedName>
        <fullName evidence="3">Leucine rich repeat-containing protein</fullName>
    </submittedName>
</protein>
<gene>
    <name evidence="3" type="ORF">SAMN02910280_2677</name>
</gene>
<dbReference type="PROSITE" id="PS51766">
    <property type="entry name" value="DOCKERIN"/>
    <property type="match status" value="1"/>
</dbReference>
<feature type="chain" id="PRO_5039537627" evidence="1">
    <location>
        <begin position="22"/>
        <end position="1149"/>
    </location>
</feature>
<dbReference type="Gene3D" id="3.40.50.12480">
    <property type="match status" value="2"/>
</dbReference>
<dbReference type="GO" id="GO:0000272">
    <property type="term" value="P:polysaccharide catabolic process"/>
    <property type="evidence" value="ECO:0007669"/>
    <property type="project" value="InterPro"/>
</dbReference>
<evidence type="ECO:0000259" key="2">
    <source>
        <dbReference type="PROSITE" id="PS51766"/>
    </source>
</evidence>
<dbReference type="InterPro" id="IPR018247">
    <property type="entry name" value="EF_Hand_1_Ca_BS"/>
</dbReference>
<dbReference type="Pfam" id="PF13306">
    <property type="entry name" value="LRR_5"/>
    <property type="match status" value="6"/>
</dbReference>
<sequence length="1149" mass="121476">MKKTIAGILAFICVLSPLSGVWTPSGSSSTSIIMEASAAEAAQPGKNSSQYSYKYADTSLYTTAFSTVKGVNTWNSEDGKFTYGVYKVTVTPKSEKTAVNTEYVIGISKANENVIDVDLSEDLDIPSAVKESIESANIELAGNNVRYLAAKTFNNSYLKTIKLDGVEYIDSSAFGSCKYITDIEIPASVKYVGSSVFSASGLKTLSVQNEMPVIPAELCKGTPLTKITFAHPDMIHTIGKAAFMNSSISAPICSTEYLTDTTGYEYLKVGESAYENCTQIKEVPMTDNVVSLGLYSFRGCSSITSIKCGKNLTGMDKESFRSCTSLNTIDFNKENKVLIGIGGGCFQGCTSLKNVSGIPETIGDWVYTDAKKTVGYGLGDGVFSGCTSLESCTLPQAITIIPKNTFNGCTAFTTIKFNTGNGDNIRTIGNSAFNKCTSLLSAKFDMATIIEPSAYAGCTKLVTADFPAAVYIGGTEDIDDVGNIKSSDLDVSAKKIKSGGSSFSGCTALQKVNIPASQYIFPNTFKGCTSLTELKAGKCKIVGNYALDGCTAFKEITLLSDQYGNSAPTKSNTTDGYVFQNCKSAEKITIDAKFLVEFPNKTPNGFFNGCTNLSNIVTQNGDFSKVTVVSTKTFSGCAALTEMKFEDIRIVESDAFSNCTSLTRISADPNTPLNAEDYLKNAFLNCKNLKFAIQGNFSTIGEAAFKGSGVTAVNLEGMQGGTVVIGNNAFDSCENLTDATVLSDSAAKFSIGTSVFANCPNLKTATYEGKIITANMFKNCPLLEKITTNAKTIKASAFDGDAKLTIVADKNDPANSIIADEINEYAFRNCAALKVLPANKNTVLKGASIFANCASIPKAEVGILTAGIFSGCSKLSDVTLENITSIPKSAFSGCTSLESIDIENMETIGANAFDGSGLKSVKLNGAQTVDTSAFANCANLAEIDVTANKINTKAFYNSGTADGVTQKASLAVNTIGANAFENCAKLNSVTIKSDDSHKLASLGASAFNNCKNLNTITINGNPTMGSKSVGFINNKVNAGFILVGDTGSTVNTYATNNNIKFRDASGFDPSTIVVPGDANCDDTVDMSDIVLIMQALASPNKYGTSGTDKNHITTRGIENADVFDRGSGMTNADALQIQKYLLKLIDKLS</sequence>
<evidence type="ECO:0000313" key="4">
    <source>
        <dbReference type="Proteomes" id="UP000183461"/>
    </source>
</evidence>
<feature type="signal peptide" evidence="1">
    <location>
        <begin position="1"/>
        <end position="21"/>
    </location>
</feature>
<dbReference type="Gene3D" id="1.10.1330.10">
    <property type="entry name" value="Dockerin domain"/>
    <property type="match status" value="1"/>
</dbReference>
<dbReference type="RefSeq" id="WP_072300878.1">
    <property type="nucleotide sequence ID" value="NZ_FPIP01000008.1"/>
</dbReference>
<dbReference type="PANTHER" id="PTHR45661">
    <property type="entry name" value="SURFACE ANTIGEN"/>
    <property type="match status" value="1"/>
</dbReference>
<keyword evidence="1" id="KW-0732">Signal</keyword>
<dbReference type="SUPFAM" id="SSF63446">
    <property type="entry name" value="Type I dockerin domain"/>
    <property type="match status" value="1"/>
</dbReference>
<dbReference type="PANTHER" id="PTHR45661:SF3">
    <property type="entry name" value="IG-LIKE DOMAIN-CONTAINING PROTEIN"/>
    <property type="match status" value="1"/>
</dbReference>
<dbReference type="InterPro" id="IPR032675">
    <property type="entry name" value="LRR_dom_sf"/>
</dbReference>
<dbReference type="InterPro" id="IPR053139">
    <property type="entry name" value="Surface_bspA-like"/>
</dbReference>
<dbReference type="InterPro" id="IPR016134">
    <property type="entry name" value="Dockerin_dom"/>
</dbReference>
<dbReference type="InterPro" id="IPR026906">
    <property type="entry name" value="LRR_5"/>
</dbReference>
<dbReference type="InterPro" id="IPR036439">
    <property type="entry name" value="Dockerin_dom_sf"/>
</dbReference>
<dbReference type="AlphaFoldDB" id="A0A1K1PCX6"/>
<dbReference type="Gene3D" id="3.80.10.10">
    <property type="entry name" value="Ribonuclease Inhibitor"/>
    <property type="match status" value="7"/>
</dbReference>
<feature type="domain" description="Dockerin" evidence="2">
    <location>
        <begin position="1071"/>
        <end position="1149"/>
    </location>
</feature>
<evidence type="ECO:0000313" key="3">
    <source>
        <dbReference type="EMBL" id="SFW45616.1"/>
    </source>
</evidence>
<accession>A0A1K1PCX6</accession>
<dbReference type="CDD" id="cd14256">
    <property type="entry name" value="Dockerin_I"/>
    <property type="match status" value="1"/>
</dbReference>
<dbReference type="SUPFAM" id="SSF52058">
    <property type="entry name" value="L domain-like"/>
    <property type="match status" value="3"/>
</dbReference>
<evidence type="ECO:0000256" key="1">
    <source>
        <dbReference type="SAM" id="SignalP"/>
    </source>
</evidence>
<reference evidence="3 4" key="1">
    <citation type="submission" date="2016-11" db="EMBL/GenBank/DDBJ databases">
        <authorList>
            <person name="Jaros S."/>
            <person name="Januszkiewicz K."/>
            <person name="Wedrychowicz H."/>
        </authorList>
    </citation>
    <scope>NUCLEOTIDE SEQUENCE [LARGE SCALE GENOMIC DNA]</scope>
    <source>
        <strain evidence="3 4">YL228</strain>
    </source>
</reference>
<dbReference type="PROSITE" id="PS00018">
    <property type="entry name" value="EF_HAND_1"/>
    <property type="match status" value="1"/>
</dbReference>
<name>A0A1K1PCX6_RUMFL</name>
<proteinExistence type="predicted"/>